<dbReference type="OrthoDB" id="7629596at2"/>
<dbReference type="Proteomes" id="UP000201838">
    <property type="component" value="Unassembled WGS sequence"/>
</dbReference>
<dbReference type="GO" id="GO:0043165">
    <property type="term" value="P:Gram-negative-bacterium-type cell outer membrane assembly"/>
    <property type="evidence" value="ECO:0007669"/>
    <property type="project" value="InterPro"/>
</dbReference>
<evidence type="ECO:0008006" key="3">
    <source>
        <dbReference type="Google" id="ProtNLM"/>
    </source>
</evidence>
<dbReference type="Gene3D" id="3.30.160.150">
    <property type="entry name" value="Lipoprotein like domain"/>
    <property type="match status" value="1"/>
</dbReference>
<dbReference type="Pfam" id="PF04390">
    <property type="entry name" value="LptE"/>
    <property type="match status" value="1"/>
</dbReference>
<sequence length="158" mass="17046">MSLSRRTFLLIAAAGLAACGFKPVYGPGGMAQNLSGRIDVLPPVDEEGRALTRRLKERLGLPEAPDMILDADIFLAEEEIGVLPDGSINRYNVIGKVDWILTRDGETVLSGSEQSFTAYSATSTTVATIIAQRDARERLMILLADRITADILARADAI</sequence>
<dbReference type="GO" id="GO:0019867">
    <property type="term" value="C:outer membrane"/>
    <property type="evidence" value="ECO:0007669"/>
    <property type="project" value="InterPro"/>
</dbReference>
<name>A0A238IXZ9_9RHOB</name>
<gene>
    <name evidence="1" type="ORF">BOA8489_01370</name>
</gene>
<dbReference type="AlphaFoldDB" id="A0A238IXZ9"/>
<organism evidence="1 2">
    <name type="scientific">Boseongicola aestuarii</name>
    <dbReference type="NCBI Taxonomy" id="1470561"/>
    <lineage>
        <taxon>Bacteria</taxon>
        <taxon>Pseudomonadati</taxon>
        <taxon>Pseudomonadota</taxon>
        <taxon>Alphaproteobacteria</taxon>
        <taxon>Rhodobacterales</taxon>
        <taxon>Paracoccaceae</taxon>
        <taxon>Boseongicola</taxon>
    </lineage>
</organism>
<evidence type="ECO:0000313" key="1">
    <source>
        <dbReference type="EMBL" id="SMX23266.1"/>
    </source>
</evidence>
<evidence type="ECO:0000313" key="2">
    <source>
        <dbReference type="Proteomes" id="UP000201838"/>
    </source>
</evidence>
<reference evidence="1 2" key="1">
    <citation type="submission" date="2017-05" db="EMBL/GenBank/DDBJ databases">
        <authorList>
            <person name="Song R."/>
            <person name="Chenine A.L."/>
            <person name="Ruprecht R.M."/>
        </authorList>
    </citation>
    <scope>NUCLEOTIDE SEQUENCE [LARGE SCALE GENOMIC DNA]</scope>
    <source>
        <strain evidence="1 2">CECT 8489</strain>
    </source>
</reference>
<dbReference type="PROSITE" id="PS51318">
    <property type="entry name" value="TAT"/>
    <property type="match status" value="1"/>
</dbReference>
<dbReference type="InterPro" id="IPR007485">
    <property type="entry name" value="LPS_assembly_LptE"/>
</dbReference>
<keyword evidence="2" id="KW-1185">Reference proteome</keyword>
<proteinExistence type="predicted"/>
<dbReference type="InterPro" id="IPR006311">
    <property type="entry name" value="TAT_signal"/>
</dbReference>
<accession>A0A238IXZ9</accession>
<protein>
    <recommendedName>
        <fullName evidence="3">LPS-assembly lipoprotein</fullName>
    </recommendedName>
</protein>
<dbReference type="EMBL" id="FXXQ01000003">
    <property type="protein sequence ID" value="SMX23266.1"/>
    <property type="molecule type" value="Genomic_DNA"/>
</dbReference>
<dbReference type="RefSeq" id="WP_093973242.1">
    <property type="nucleotide sequence ID" value="NZ_FXXQ01000003.1"/>
</dbReference>
<dbReference type="PROSITE" id="PS51257">
    <property type="entry name" value="PROKAR_LIPOPROTEIN"/>
    <property type="match status" value="1"/>
</dbReference>